<evidence type="ECO:0000259" key="1">
    <source>
        <dbReference type="PROSITE" id="PS51184"/>
    </source>
</evidence>
<dbReference type="Proteomes" id="UP000290283">
    <property type="component" value="Unassembled WGS sequence"/>
</dbReference>
<dbReference type="AlphaFoldDB" id="A0A4Q1K2Z4"/>
<keyword evidence="3" id="KW-1185">Reference proteome</keyword>
<evidence type="ECO:0000313" key="2">
    <source>
        <dbReference type="EMBL" id="RXR18902.1"/>
    </source>
</evidence>
<organism evidence="2 3">
    <name type="scientific">Flavobacterium amnicola</name>
    <dbReference type="NCBI Taxonomy" id="2506422"/>
    <lineage>
        <taxon>Bacteria</taxon>
        <taxon>Pseudomonadati</taxon>
        <taxon>Bacteroidota</taxon>
        <taxon>Flavobacteriia</taxon>
        <taxon>Flavobacteriales</taxon>
        <taxon>Flavobacteriaceae</taxon>
        <taxon>Flavobacterium</taxon>
    </lineage>
</organism>
<dbReference type="SMART" id="SM00558">
    <property type="entry name" value="JmjC"/>
    <property type="match status" value="1"/>
</dbReference>
<proteinExistence type="predicted"/>
<dbReference type="Pfam" id="PF13621">
    <property type="entry name" value="Cupin_8"/>
    <property type="match status" value="1"/>
</dbReference>
<evidence type="ECO:0000313" key="3">
    <source>
        <dbReference type="Proteomes" id="UP000290283"/>
    </source>
</evidence>
<dbReference type="PROSITE" id="PS51184">
    <property type="entry name" value="JMJC"/>
    <property type="match status" value="1"/>
</dbReference>
<feature type="domain" description="JmjC" evidence="1">
    <location>
        <begin position="96"/>
        <end position="254"/>
    </location>
</feature>
<sequence>MKLNLTEIERVKTISKEDFYNNYVKKQKPLVIEELTTDWPAYSKWKLEYIKQIAGNEVVPLYDDRPVSHKDGFNEAHATMKMSDYVDLLLSKPTNYRIFAYNFMSKIPSLRNDFIWPDLGLRLIKQMPMLFFGGENSKVFIHYDIDYPNLFHFHFHGKKQCILFPPSESPYLYKVPHALIAIEDIDFDNPDFEKYPALLKAKGLICNLNHGETLYMPEGYWHYMKYLTPGFSMSLRSYPRNIGSLTKALYNLLIMRHFDSLMRKWKGQAWIDYKNRKALENTNKRLK</sequence>
<gene>
    <name evidence="2" type="ORF">EQG63_05505</name>
</gene>
<dbReference type="PANTHER" id="PTHR12461:SF105">
    <property type="entry name" value="HYPOXIA-INDUCIBLE FACTOR 1-ALPHA INHIBITOR"/>
    <property type="match status" value="1"/>
</dbReference>
<accession>A0A4Q1K2Z4</accession>
<dbReference type="RefSeq" id="WP_129435306.1">
    <property type="nucleotide sequence ID" value="NZ_SBKO01000002.1"/>
</dbReference>
<dbReference type="InterPro" id="IPR041667">
    <property type="entry name" value="Cupin_8"/>
</dbReference>
<dbReference type="EMBL" id="SBKO01000002">
    <property type="protein sequence ID" value="RXR18902.1"/>
    <property type="molecule type" value="Genomic_DNA"/>
</dbReference>
<dbReference type="OrthoDB" id="2942327at2"/>
<protein>
    <submittedName>
        <fullName evidence="2">Cupin-like domain-containing protein</fullName>
    </submittedName>
</protein>
<dbReference type="SUPFAM" id="SSF51197">
    <property type="entry name" value="Clavaminate synthase-like"/>
    <property type="match status" value="1"/>
</dbReference>
<name>A0A4Q1K2Z4_9FLAO</name>
<reference evidence="3" key="1">
    <citation type="submission" date="2019-01" db="EMBL/GenBank/DDBJ databases">
        <title>Cytophagaceae bacterium strain CAR-16.</title>
        <authorList>
            <person name="Chen W.-M."/>
        </authorList>
    </citation>
    <scope>NUCLEOTIDE SEQUENCE [LARGE SCALE GENOMIC DNA]</scope>
    <source>
        <strain evidence="3">LLJ-11</strain>
    </source>
</reference>
<dbReference type="InterPro" id="IPR003347">
    <property type="entry name" value="JmjC_dom"/>
</dbReference>
<dbReference type="Gene3D" id="2.60.120.650">
    <property type="entry name" value="Cupin"/>
    <property type="match status" value="1"/>
</dbReference>
<dbReference type="PANTHER" id="PTHR12461">
    <property type="entry name" value="HYPOXIA-INDUCIBLE FACTOR 1 ALPHA INHIBITOR-RELATED"/>
    <property type="match status" value="1"/>
</dbReference>
<comment type="caution">
    <text evidence="2">The sequence shown here is derived from an EMBL/GenBank/DDBJ whole genome shotgun (WGS) entry which is preliminary data.</text>
</comment>